<sequence length="124" mass="12820">MTYSSNDFSEDIVRCLVHAEVVEADAVSGVGIGQQADAAIAGIIAAGCATRAARFIALVLASDESRAALDATGEGAFADALRLAEAIAAQRTLELSPARAPFAVFVASLPCGNEWAKQIRLRSV</sequence>
<name>A0A6J5GZ31_9BURK</name>
<dbReference type="Proteomes" id="UP000494119">
    <property type="component" value="Unassembled WGS sequence"/>
</dbReference>
<keyword evidence="2" id="KW-1185">Reference proteome</keyword>
<organism evidence="1 2">
    <name type="scientific">Paraburkholderia caffeinitolerans</name>
    <dbReference type="NCBI Taxonomy" id="1723730"/>
    <lineage>
        <taxon>Bacteria</taxon>
        <taxon>Pseudomonadati</taxon>
        <taxon>Pseudomonadota</taxon>
        <taxon>Betaproteobacteria</taxon>
        <taxon>Burkholderiales</taxon>
        <taxon>Burkholderiaceae</taxon>
        <taxon>Paraburkholderia</taxon>
    </lineage>
</organism>
<dbReference type="EMBL" id="CADIKL010000061">
    <property type="protein sequence ID" value="CAB3808857.1"/>
    <property type="molecule type" value="Genomic_DNA"/>
</dbReference>
<gene>
    <name evidence="1" type="ORF">LMG28688_06864</name>
</gene>
<protein>
    <submittedName>
        <fullName evidence="1">Uncharacterized protein</fullName>
    </submittedName>
</protein>
<accession>A0A6J5GZ31</accession>
<dbReference type="RefSeq" id="WP_175198286.1">
    <property type="nucleotide sequence ID" value="NZ_CADIKL010000061.1"/>
</dbReference>
<proteinExistence type="predicted"/>
<evidence type="ECO:0000313" key="1">
    <source>
        <dbReference type="EMBL" id="CAB3808857.1"/>
    </source>
</evidence>
<reference evidence="1 2" key="1">
    <citation type="submission" date="2020-04" db="EMBL/GenBank/DDBJ databases">
        <authorList>
            <person name="De Canck E."/>
        </authorList>
    </citation>
    <scope>NUCLEOTIDE SEQUENCE [LARGE SCALE GENOMIC DNA]</scope>
    <source>
        <strain evidence="1 2">LMG 28688</strain>
    </source>
</reference>
<evidence type="ECO:0000313" key="2">
    <source>
        <dbReference type="Proteomes" id="UP000494119"/>
    </source>
</evidence>
<dbReference type="AlphaFoldDB" id="A0A6J5GZ31"/>